<accession>A0A7U2NDI7</accession>
<name>A0A7U2NDI7_FLAPS</name>
<dbReference type="AlphaFoldDB" id="A0A7U2NDI7"/>
<proteinExistence type="predicted"/>
<gene>
    <name evidence="2" type="ORF">H0H26_09575</name>
</gene>
<dbReference type="RefSeq" id="WP_094157369.1">
    <property type="nucleotide sequence ID" value="NZ_BJSX01000004.1"/>
</dbReference>
<evidence type="ECO:0000313" key="3">
    <source>
        <dbReference type="Proteomes" id="UP000596329"/>
    </source>
</evidence>
<organism evidence="2 3">
    <name type="scientific">Flavobacterium psychrophilum</name>
    <dbReference type="NCBI Taxonomy" id="96345"/>
    <lineage>
        <taxon>Bacteria</taxon>
        <taxon>Pseudomonadati</taxon>
        <taxon>Bacteroidota</taxon>
        <taxon>Flavobacteriia</taxon>
        <taxon>Flavobacteriales</taxon>
        <taxon>Flavobacteriaceae</taxon>
        <taxon>Flavobacterium</taxon>
    </lineage>
</organism>
<evidence type="ECO:0000259" key="1">
    <source>
        <dbReference type="Pfam" id="PF13924"/>
    </source>
</evidence>
<dbReference type="InterPro" id="IPR024311">
    <property type="entry name" value="Lipocalin-like"/>
</dbReference>
<dbReference type="Pfam" id="PF13924">
    <property type="entry name" value="Lipocalin_5"/>
    <property type="match status" value="1"/>
</dbReference>
<dbReference type="Proteomes" id="UP000596329">
    <property type="component" value="Chromosome"/>
</dbReference>
<feature type="domain" description="Lipocalin-like" evidence="1">
    <location>
        <begin position="41"/>
        <end position="157"/>
    </location>
</feature>
<evidence type="ECO:0000313" key="2">
    <source>
        <dbReference type="EMBL" id="QRE03146.1"/>
    </source>
</evidence>
<dbReference type="EMBL" id="CP059075">
    <property type="protein sequence ID" value="QRE03146.1"/>
    <property type="molecule type" value="Genomic_DNA"/>
</dbReference>
<protein>
    <submittedName>
        <fullName evidence="2">Lipocalin-like domain-containing protein</fullName>
    </submittedName>
</protein>
<reference evidence="2 3" key="1">
    <citation type="submission" date="2020-07" db="EMBL/GenBank/DDBJ databases">
        <title>Genomic characterization of Flavobacterium psychrophilum strains.</title>
        <authorList>
            <person name="Castillo D."/>
            <person name="Jorgensen J."/>
            <person name="Middelboe M."/>
        </authorList>
    </citation>
    <scope>NUCLEOTIDE SEQUENCE [LARGE SCALE GENOMIC DNA]</scope>
    <source>
        <strain evidence="2 3">FPS-R7</strain>
    </source>
</reference>
<sequence>MKRILFTISILLNVAFFYTYVQNNWKVNKSENSKIETNKIVGTWKLVAFADLDTVTGKWIYPFGKTPKGYFTYTKNMIVNLNVSAEEPLHISADSSETCKINLDNYIWHHSFGYFGSYSVNLKKSVITHHVKGGTIPYYIDTDQPRPFSFRGDTLVIGDNKIRKRLLIRAD</sequence>